<reference evidence="8 9" key="1">
    <citation type="journal article" date="2018" name="G3 (Bethesda)">
        <title>Phylogenetic and Phylogenomic Definition of Rhizopus Species.</title>
        <authorList>
            <person name="Gryganskyi A.P."/>
            <person name="Golan J."/>
            <person name="Dolatabadi S."/>
            <person name="Mondo S."/>
            <person name="Robb S."/>
            <person name="Idnurm A."/>
            <person name="Muszewska A."/>
            <person name="Steczkiewicz K."/>
            <person name="Masonjones S."/>
            <person name="Liao H.L."/>
            <person name="Gajdeczka M.T."/>
            <person name="Anike F."/>
            <person name="Vuek A."/>
            <person name="Anishchenko I.M."/>
            <person name="Voigt K."/>
            <person name="de Hoog G.S."/>
            <person name="Smith M.E."/>
            <person name="Heitman J."/>
            <person name="Vilgalys R."/>
            <person name="Stajich J.E."/>
        </authorList>
    </citation>
    <scope>NUCLEOTIDE SEQUENCE [LARGE SCALE GENOMIC DNA]</scope>
    <source>
        <strain evidence="8 9">CBS 357.93</strain>
    </source>
</reference>
<dbReference type="OrthoDB" id="6730379at2759"/>
<feature type="transmembrane region" description="Helical" evidence="6">
    <location>
        <begin position="133"/>
        <end position="156"/>
    </location>
</feature>
<evidence type="ECO:0000313" key="9">
    <source>
        <dbReference type="Proteomes" id="UP000252139"/>
    </source>
</evidence>
<feature type="transmembrane region" description="Helical" evidence="6">
    <location>
        <begin position="446"/>
        <end position="468"/>
    </location>
</feature>
<feature type="transmembrane region" description="Helical" evidence="6">
    <location>
        <begin position="360"/>
        <end position="380"/>
    </location>
</feature>
<dbReference type="InterPro" id="IPR036259">
    <property type="entry name" value="MFS_trans_sf"/>
</dbReference>
<dbReference type="SUPFAM" id="SSF103473">
    <property type="entry name" value="MFS general substrate transporter"/>
    <property type="match status" value="1"/>
</dbReference>
<dbReference type="AlphaFoldDB" id="A0A367J057"/>
<evidence type="ECO:0000256" key="2">
    <source>
        <dbReference type="ARBA" id="ARBA00022448"/>
    </source>
</evidence>
<proteinExistence type="predicted"/>
<evidence type="ECO:0000256" key="1">
    <source>
        <dbReference type="ARBA" id="ARBA00004141"/>
    </source>
</evidence>
<dbReference type="Pfam" id="PF07690">
    <property type="entry name" value="MFS_1"/>
    <property type="match status" value="1"/>
</dbReference>
<evidence type="ECO:0000256" key="6">
    <source>
        <dbReference type="SAM" id="Phobius"/>
    </source>
</evidence>
<evidence type="ECO:0000313" key="8">
    <source>
        <dbReference type="EMBL" id="RCH83317.1"/>
    </source>
</evidence>
<keyword evidence="3 6" id="KW-0812">Transmembrane</keyword>
<feature type="transmembrane region" description="Helical" evidence="6">
    <location>
        <begin position="91"/>
        <end position="109"/>
    </location>
</feature>
<feature type="transmembrane region" description="Helical" evidence="6">
    <location>
        <begin position="474"/>
        <end position="496"/>
    </location>
</feature>
<comment type="caution">
    <text evidence="8">The sequence shown here is derived from an EMBL/GenBank/DDBJ whole genome shotgun (WGS) entry which is preliminary data.</text>
</comment>
<gene>
    <name evidence="8" type="ORF">CU097_004558</name>
</gene>
<dbReference type="PROSITE" id="PS50850">
    <property type="entry name" value="MFS"/>
    <property type="match status" value="1"/>
</dbReference>
<evidence type="ECO:0000256" key="5">
    <source>
        <dbReference type="ARBA" id="ARBA00023136"/>
    </source>
</evidence>
<dbReference type="InterPro" id="IPR011701">
    <property type="entry name" value="MFS"/>
</dbReference>
<dbReference type="PANTHER" id="PTHR43791:SF81">
    <property type="entry name" value="TRANSPORTER, PUTATIVE (AFU_ORTHOLOGUE AFUA_7G01190)-RELATED"/>
    <property type="match status" value="1"/>
</dbReference>
<dbReference type="Gene3D" id="1.20.1250.20">
    <property type="entry name" value="MFS general substrate transporter like domains"/>
    <property type="match status" value="1"/>
</dbReference>
<dbReference type="STRING" id="86630.A0A367J057"/>
<keyword evidence="9" id="KW-1185">Reference proteome</keyword>
<evidence type="ECO:0000256" key="4">
    <source>
        <dbReference type="ARBA" id="ARBA00022989"/>
    </source>
</evidence>
<protein>
    <recommendedName>
        <fullName evidence="7">Major facilitator superfamily (MFS) profile domain-containing protein</fullName>
    </recommendedName>
</protein>
<accession>A0A367J057</accession>
<evidence type="ECO:0000259" key="7">
    <source>
        <dbReference type="PROSITE" id="PS50850"/>
    </source>
</evidence>
<feature type="transmembrane region" description="Helical" evidence="6">
    <location>
        <begin position="224"/>
        <end position="244"/>
    </location>
</feature>
<feature type="transmembrane region" description="Helical" evidence="6">
    <location>
        <begin position="324"/>
        <end position="340"/>
    </location>
</feature>
<dbReference type="GO" id="GO:0016020">
    <property type="term" value="C:membrane"/>
    <property type="evidence" value="ECO:0007669"/>
    <property type="project" value="UniProtKB-SubCell"/>
</dbReference>
<feature type="transmembrane region" description="Helical" evidence="6">
    <location>
        <begin position="387"/>
        <end position="409"/>
    </location>
</feature>
<organism evidence="8 9">
    <name type="scientific">Rhizopus azygosporus</name>
    <name type="common">Rhizopus microsporus var. azygosporus</name>
    <dbReference type="NCBI Taxonomy" id="86630"/>
    <lineage>
        <taxon>Eukaryota</taxon>
        <taxon>Fungi</taxon>
        <taxon>Fungi incertae sedis</taxon>
        <taxon>Mucoromycota</taxon>
        <taxon>Mucoromycotina</taxon>
        <taxon>Mucoromycetes</taxon>
        <taxon>Mucorales</taxon>
        <taxon>Mucorineae</taxon>
        <taxon>Rhizopodaceae</taxon>
        <taxon>Rhizopus</taxon>
    </lineage>
</organism>
<keyword evidence="4 6" id="KW-1133">Transmembrane helix</keyword>
<dbReference type="PANTHER" id="PTHR43791">
    <property type="entry name" value="PERMEASE-RELATED"/>
    <property type="match status" value="1"/>
</dbReference>
<comment type="subcellular location">
    <subcellularLocation>
        <location evidence="1">Membrane</location>
        <topology evidence="1">Multi-pass membrane protein</topology>
    </subcellularLocation>
</comment>
<dbReference type="EMBL" id="PJQL01002703">
    <property type="protein sequence ID" value="RCH83317.1"/>
    <property type="molecule type" value="Genomic_DNA"/>
</dbReference>
<dbReference type="Proteomes" id="UP000252139">
    <property type="component" value="Unassembled WGS sequence"/>
</dbReference>
<feature type="transmembrane region" description="Helical" evidence="6">
    <location>
        <begin position="188"/>
        <end position="212"/>
    </location>
</feature>
<evidence type="ECO:0000256" key="3">
    <source>
        <dbReference type="ARBA" id="ARBA00022692"/>
    </source>
</evidence>
<dbReference type="GO" id="GO:0022857">
    <property type="term" value="F:transmembrane transporter activity"/>
    <property type="evidence" value="ECO:0007669"/>
    <property type="project" value="InterPro"/>
</dbReference>
<dbReference type="InterPro" id="IPR020846">
    <property type="entry name" value="MFS_dom"/>
</dbReference>
<sequence length="532" mass="60296">MATEENKEYYTTAYTTTTTVATAMTTEEKVETGSDGILSHEDGLVRDDTIIASSIEINEKSDITTAQEYDENGNKRNFTISQTEKRLVRKLDFIYVMPFVAILNFLQFFDKSTLNYAVPMGIQQSTHLTGSQFSWLTSIFYLGYLIFQIPGTFLIQKLPLNKYVGTLIVLWGLVLLLTFLARNFSQLAALRFLLGFFEAGIYPACVMLISTLYRRNEQSGRIGIVYICNGLAMIIGGFISYGVAYMHDNGLEPWQWIMIILGAITMAFGVVCFFFMVDSPKSKVLRLSAEEERIVEERTEDNAVVRTRNFKISHIYESLKEPRYYCLLICSLLITLQNSALGSFNTTITAGFGFSKLQSILLTIPSGASTCIFILIGVYFNRRYGHTLYLASLFLIVAIIGLILLLVIPAFKVKLLGLILVWSYCASFVMLLTVVANNVAGYTKKVFYSSSIMIFYTLGNFIGPFMMVDSQKPLYIGGMIGFIAADFICILLYMYLRWTMIRENRRRLALPAKMEVVDDMTDIENKNYIYRP</sequence>
<keyword evidence="2" id="KW-0813">Transport</keyword>
<name>A0A367J057_RHIAZ</name>
<feature type="domain" description="Major facilitator superfamily (MFS) profile" evidence="7">
    <location>
        <begin position="96"/>
        <end position="504"/>
    </location>
</feature>
<keyword evidence="5 6" id="KW-0472">Membrane</keyword>
<feature type="transmembrane region" description="Helical" evidence="6">
    <location>
        <begin position="163"/>
        <end position="182"/>
    </location>
</feature>
<feature type="transmembrane region" description="Helical" evidence="6">
    <location>
        <begin position="256"/>
        <end position="277"/>
    </location>
</feature>
<feature type="transmembrane region" description="Helical" evidence="6">
    <location>
        <begin position="415"/>
        <end position="434"/>
    </location>
</feature>